<evidence type="ECO:0000256" key="1">
    <source>
        <dbReference type="SAM" id="MobiDB-lite"/>
    </source>
</evidence>
<dbReference type="AlphaFoldDB" id="A0AA43QY50"/>
<comment type="caution">
    <text evidence="2">The sequence shown here is derived from an EMBL/GenBank/DDBJ whole genome shotgun (WGS) entry which is preliminary data.</text>
</comment>
<proteinExistence type="predicted"/>
<accession>A0AA43QY50</accession>
<sequence length="139" mass="15502">MPTASETPYKGAAETTGTSAAPTDTTRTEEFVDSDGNALTAEALKESEEEEDEAEAEIILENGMDVNKKADPPNKARKELYEKAAPAISALFENVDNSRAIAFLKETNKVIKILNFKELKEVDRNKYLIRIQILQTYFK</sequence>
<reference evidence="2" key="1">
    <citation type="journal article" date="2023" name="Genome Biol. Evol.">
        <title>First Whole Genome Sequence and Flow Cytometry Genome Size Data for the Lichen-Forming Fungus Ramalina farinacea (Ascomycota).</title>
        <authorList>
            <person name="Llewellyn T."/>
            <person name="Mian S."/>
            <person name="Hill R."/>
            <person name="Leitch I.J."/>
            <person name="Gaya E."/>
        </authorList>
    </citation>
    <scope>NUCLEOTIDE SEQUENCE</scope>
    <source>
        <strain evidence="2">LIQ254RAFAR</strain>
    </source>
</reference>
<evidence type="ECO:0000313" key="3">
    <source>
        <dbReference type="Proteomes" id="UP001161017"/>
    </source>
</evidence>
<keyword evidence="3" id="KW-1185">Reference proteome</keyword>
<organism evidence="2 3">
    <name type="scientific">Ramalina farinacea</name>
    <dbReference type="NCBI Taxonomy" id="258253"/>
    <lineage>
        <taxon>Eukaryota</taxon>
        <taxon>Fungi</taxon>
        <taxon>Dikarya</taxon>
        <taxon>Ascomycota</taxon>
        <taxon>Pezizomycotina</taxon>
        <taxon>Lecanoromycetes</taxon>
        <taxon>OSLEUM clade</taxon>
        <taxon>Lecanoromycetidae</taxon>
        <taxon>Lecanorales</taxon>
        <taxon>Lecanorineae</taxon>
        <taxon>Ramalinaceae</taxon>
        <taxon>Ramalina</taxon>
    </lineage>
</organism>
<dbReference type="EMBL" id="JAPUFD010000019">
    <property type="protein sequence ID" value="MDI1492440.1"/>
    <property type="molecule type" value="Genomic_DNA"/>
</dbReference>
<feature type="compositionally biased region" description="Low complexity" evidence="1">
    <location>
        <begin position="15"/>
        <end position="25"/>
    </location>
</feature>
<protein>
    <submittedName>
        <fullName evidence="2">Uncharacterized protein</fullName>
    </submittedName>
</protein>
<gene>
    <name evidence="2" type="ORF">OHK93_003654</name>
</gene>
<name>A0AA43QY50_9LECA</name>
<feature type="region of interest" description="Disordered" evidence="1">
    <location>
        <begin position="1"/>
        <end position="36"/>
    </location>
</feature>
<dbReference type="Proteomes" id="UP001161017">
    <property type="component" value="Unassembled WGS sequence"/>
</dbReference>
<evidence type="ECO:0000313" key="2">
    <source>
        <dbReference type="EMBL" id="MDI1492440.1"/>
    </source>
</evidence>